<dbReference type="PANTHER" id="PTHR43475:SF3">
    <property type="entry name" value="TRANSLATION INITIATION FACTOR EIF-2B SUBUNIT FAMILY PROTEIN (AFU_ORTHOLOGUE AFUA_2G14290)"/>
    <property type="match status" value="1"/>
</dbReference>
<protein>
    <submittedName>
        <fullName evidence="3">Methylthioribose-1-phosphate isomerase</fullName>
    </submittedName>
</protein>
<dbReference type="Pfam" id="PF01008">
    <property type="entry name" value="IF-2B"/>
    <property type="match status" value="1"/>
</dbReference>
<evidence type="ECO:0000256" key="1">
    <source>
        <dbReference type="ARBA" id="ARBA00007251"/>
    </source>
</evidence>
<dbReference type="EMBL" id="PKSG01000185">
    <property type="protein sequence ID" value="POR37974.1"/>
    <property type="molecule type" value="Genomic_DNA"/>
</dbReference>
<dbReference type="InterPro" id="IPR000649">
    <property type="entry name" value="IF-2B-related"/>
</dbReference>
<dbReference type="AlphaFoldDB" id="A0A2S4L699"/>
<keyword evidence="4" id="KW-1185">Reference proteome</keyword>
<accession>A0A2S4L699</accession>
<gene>
    <name evidence="3" type="ORF">TPAR_01827</name>
</gene>
<dbReference type="SUPFAM" id="SSF100950">
    <property type="entry name" value="NagB/RpiA/CoA transferase-like"/>
    <property type="match status" value="1"/>
</dbReference>
<name>A0A2S4L699_9HYPO</name>
<dbReference type="PANTHER" id="PTHR43475">
    <property type="entry name" value="METHYLTHIORIBOSE-1-PHOSPHATE ISOMERASE"/>
    <property type="match status" value="1"/>
</dbReference>
<sequence length="312" mass="32901">LASAALGVFVDVLPRLDASSASSWWRNVRFAGWHLWKNGRESMGAPILGVVLASLAIIEAKLPSGTADALPAGFVDDVVSAIEQFAQQRQASSVKIADAFAAFLTQHMPSPPRPIHVVTLSASSTITNALTRALAQGIPLQVHILESRPLFEGANTARALAAFARQRGIAADVSVHTDASAALAARHADVLLLGADLIDREGNVSNKTGSLPAVLAARHVSPGVKVVALADKDKVLPFDPPGHEENDPAEVSRSWGGLLQESDVAVKNVYFEWVSAGLVDHYVTEDGVTTAAGVAACAEDVQRRADRFFADL</sequence>
<dbReference type="GO" id="GO:0046523">
    <property type="term" value="F:S-methyl-5-thioribose-1-phosphate isomerase activity"/>
    <property type="evidence" value="ECO:0007669"/>
    <property type="project" value="TreeGrafter"/>
</dbReference>
<dbReference type="OrthoDB" id="206213at2759"/>
<keyword evidence="3" id="KW-0413">Isomerase</keyword>
<dbReference type="STRING" id="94208.A0A2S4L699"/>
<proteinExistence type="inferred from homology"/>
<dbReference type="InterPro" id="IPR042529">
    <property type="entry name" value="IF_2B-like_C"/>
</dbReference>
<dbReference type="Gene3D" id="3.40.50.10470">
    <property type="entry name" value="Translation initiation factor eif-2b, domain 2"/>
    <property type="match status" value="1"/>
</dbReference>
<comment type="similarity">
    <text evidence="1 2">Belongs to the eIF-2B alpha/beta/delta subunits family.</text>
</comment>
<feature type="non-terminal residue" evidence="3">
    <location>
        <position position="1"/>
    </location>
</feature>
<dbReference type="Proteomes" id="UP000237481">
    <property type="component" value="Unassembled WGS sequence"/>
</dbReference>
<dbReference type="InterPro" id="IPR037171">
    <property type="entry name" value="NagB/RpiA_transferase-like"/>
</dbReference>
<organism evidence="3 4">
    <name type="scientific">Tolypocladium paradoxum</name>
    <dbReference type="NCBI Taxonomy" id="94208"/>
    <lineage>
        <taxon>Eukaryota</taxon>
        <taxon>Fungi</taxon>
        <taxon>Dikarya</taxon>
        <taxon>Ascomycota</taxon>
        <taxon>Pezizomycotina</taxon>
        <taxon>Sordariomycetes</taxon>
        <taxon>Hypocreomycetidae</taxon>
        <taxon>Hypocreales</taxon>
        <taxon>Ophiocordycipitaceae</taxon>
        <taxon>Tolypocladium</taxon>
    </lineage>
</organism>
<dbReference type="GO" id="GO:0019509">
    <property type="term" value="P:L-methionine salvage from methylthioadenosine"/>
    <property type="evidence" value="ECO:0007669"/>
    <property type="project" value="TreeGrafter"/>
</dbReference>
<evidence type="ECO:0000313" key="4">
    <source>
        <dbReference type="Proteomes" id="UP000237481"/>
    </source>
</evidence>
<reference evidence="3 4" key="1">
    <citation type="submission" date="2018-01" db="EMBL/GenBank/DDBJ databases">
        <title>Harnessing the power of phylogenomics to disentangle the directionality and signatures of interkingdom host jumping in the parasitic fungal genus Tolypocladium.</title>
        <authorList>
            <person name="Quandt C.A."/>
            <person name="Patterson W."/>
            <person name="Spatafora J.W."/>
        </authorList>
    </citation>
    <scope>NUCLEOTIDE SEQUENCE [LARGE SCALE GENOMIC DNA]</scope>
    <source>
        <strain evidence="3 4">NRBC 100945</strain>
    </source>
</reference>
<comment type="caution">
    <text evidence="3">The sequence shown here is derived from an EMBL/GenBank/DDBJ whole genome shotgun (WGS) entry which is preliminary data.</text>
</comment>
<evidence type="ECO:0000313" key="3">
    <source>
        <dbReference type="EMBL" id="POR37974.1"/>
    </source>
</evidence>
<evidence type="ECO:0000256" key="2">
    <source>
        <dbReference type="RuleBase" id="RU003814"/>
    </source>
</evidence>